<feature type="region of interest" description="Disordered" evidence="1">
    <location>
        <begin position="276"/>
        <end position="299"/>
    </location>
</feature>
<feature type="region of interest" description="Disordered" evidence="1">
    <location>
        <begin position="621"/>
        <end position="650"/>
    </location>
</feature>
<proteinExistence type="predicted"/>
<protein>
    <submittedName>
        <fullName evidence="4">Protein TRM32</fullName>
    </submittedName>
</protein>
<feature type="compositionally biased region" description="Low complexity" evidence="1">
    <location>
        <begin position="633"/>
        <end position="644"/>
    </location>
</feature>
<evidence type="ECO:0000259" key="2">
    <source>
        <dbReference type="Pfam" id="PF12552"/>
    </source>
</evidence>
<dbReference type="InterPro" id="IPR022212">
    <property type="entry name" value="DUF3741"/>
</dbReference>
<sequence>MVDPPEDCLRIEDEQASKTLVLTVLSVWFQTDSLIPGGSVGSEHSSIHTLLPPLSEICENGVDAEDHNTPITNFAKTSVKELMEVEMRNEEGSKIRSNCSEMDLEKIESKYQNIMEKNHKRKQKSCHVPRDMDVPQLGAANCFMPENFHKVLEQRPSDDLVPEIVMQALAQIKLGSAECMKHDFLDCPDVPSGQTISIAEEQLVAAVNLFIEQRLSNSKHFEEEGKSCCSRELVDALRTLSSNKGLLLKLLQDRDTLLVKPIQNLEDAQLRKDRTCSSSSACNSSEEKPKEFKSNKFSSHGNRNFFHRRRKLLDSYLLKRNKDFQSSSKIAVLKPGPAPAQSPETDVDFPSNVLQSRCEMDKNVHNQRNALHFSLTDIKKKLRQAIGKHRGEISTDGRILKFSSNQNGNSGDKGTSGEIFCWRSPNRNHFFTERFAKSSTSFKRGEQVGKLKYSGSTMLNQTCQSAKLGVSDIYIEAKKHLSEMLTDGDENAESTNRESPKSLGRILSLSDYSGSPCCSPREQNDDVFTTSVVRLSPCGLVKNNVNGLLQENHSNHPSRQTLDYQPCISASNPDVEVQCLNMNLSISLEGDKGYSSEIQSFNEDIIIPKVSSSFVRVVENQETTGSSPHGEENTTNICTNSSSNFVTGDSQNADIRGVEKDEIASECLKDSSACFKPDLFGEVQVMSSPQVSPTCSPVSRELKESNFVIDRTERPSPASVLEPLSTDDDISPATTVSQPVKKEIQPRNIDFEQQSSDNDQVICMRISTEGEESAFEYVEAVLLGSGLNWDEFHSRWLSLYEILDQSLFDEVKLYSGRPCHDQKLLFDCANEVLDDICESYFGSFTKQNIHIQPILKGIDLIHEVWERIECHLIQHATPHPLDQLVRRDIARSRKWMNLQSDTELVSFEMSDTIFNEIVDDTLMCFIDCTSKYKFQLLQAESDSSRLDSTRLRLAAHSV</sequence>
<feature type="compositionally biased region" description="Basic and acidic residues" evidence="1">
    <location>
        <begin position="285"/>
        <end position="294"/>
    </location>
</feature>
<name>A0AAW2R0X3_SESRA</name>
<dbReference type="PANTHER" id="PTHR47212:SF4">
    <property type="entry name" value="ADHESIN-LIKE PROTEIN, PUTATIVE (DUF3741)-RELATED"/>
    <property type="match status" value="1"/>
</dbReference>
<feature type="domain" description="DUF4378" evidence="3">
    <location>
        <begin position="775"/>
        <end position="920"/>
    </location>
</feature>
<feature type="domain" description="DUF3741" evidence="2">
    <location>
        <begin position="213"/>
        <end position="253"/>
    </location>
</feature>
<organism evidence="4">
    <name type="scientific">Sesamum radiatum</name>
    <name type="common">Black benniseed</name>
    <dbReference type="NCBI Taxonomy" id="300843"/>
    <lineage>
        <taxon>Eukaryota</taxon>
        <taxon>Viridiplantae</taxon>
        <taxon>Streptophyta</taxon>
        <taxon>Embryophyta</taxon>
        <taxon>Tracheophyta</taxon>
        <taxon>Spermatophyta</taxon>
        <taxon>Magnoliopsida</taxon>
        <taxon>eudicotyledons</taxon>
        <taxon>Gunneridae</taxon>
        <taxon>Pentapetalae</taxon>
        <taxon>asterids</taxon>
        <taxon>lamiids</taxon>
        <taxon>Lamiales</taxon>
        <taxon>Pedaliaceae</taxon>
        <taxon>Sesamum</taxon>
    </lineage>
</organism>
<evidence type="ECO:0000313" key="4">
    <source>
        <dbReference type="EMBL" id="KAL0373667.1"/>
    </source>
</evidence>
<evidence type="ECO:0000256" key="1">
    <source>
        <dbReference type="SAM" id="MobiDB-lite"/>
    </source>
</evidence>
<dbReference type="Pfam" id="PF14309">
    <property type="entry name" value="DUF4378"/>
    <property type="match status" value="1"/>
</dbReference>
<reference evidence="4" key="1">
    <citation type="submission" date="2020-06" db="EMBL/GenBank/DDBJ databases">
        <authorList>
            <person name="Li T."/>
            <person name="Hu X."/>
            <person name="Zhang T."/>
            <person name="Song X."/>
            <person name="Zhang H."/>
            <person name="Dai N."/>
            <person name="Sheng W."/>
            <person name="Hou X."/>
            <person name="Wei L."/>
        </authorList>
    </citation>
    <scope>NUCLEOTIDE SEQUENCE</scope>
    <source>
        <strain evidence="4">G02</strain>
        <tissue evidence="4">Leaf</tissue>
    </source>
</reference>
<evidence type="ECO:0000259" key="3">
    <source>
        <dbReference type="Pfam" id="PF14309"/>
    </source>
</evidence>
<comment type="caution">
    <text evidence="4">The sequence shown here is derived from an EMBL/GenBank/DDBJ whole genome shotgun (WGS) entry which is preliminary data.</text>
</comment>
<dbReference type="PANTHER" id="PTHR47212">
    <property type="entry name" value="ADHESIN-LIKE PROTEIN, PUTATIVE (DUF3741)-RELATED"/>
    <property type="match status" value="1"/>
</dbReference>
<dbReference type="Pfam" id="PF12552">
    <property type="entry name" value="DUF3741"/>
    <property type="match status" value="1"/>
</dbReference>
<reference evidence="4" key="2">
    <citation type="journal article" date="2024" name="Plant">
        <title>Genomic evolution and insights into agronomic trait innovations of Sesamum species.</title>
        <authorList>
            <person name="Miao H."/>
            <person name="Wang L."/>
            <person name="Qu L."/>
            <person name="Liu H."/>
            <person name="Sun Y."/>
            <person name="Le M."/>
            <person name="Wang Q."/>
            <person name="Wei S."/>
            <person name="Zheng Y."/>
            <person name="Lin W."/>
            <person name="Duan Y."/>
            <person name="Cao H."/>
            <person name="Xiong S."/>
            <person name="Wang X."/>
            <person name="Wei L."/>
            <person name="Li C."/>
            <person name="Ma Q."/>
            <person name="Ju M."/>
            <person name="Zhao R."/>
            <person name="Li G."/>
            <person name="Mu C."/>
            <person name="Tian Q."/>
            <person name="Mei H."/>
            <person name="Zhang T."/>
            <person name="Gao T."/>
            <person name="Zhang H."/>
        </authorList>
    </citation>
    <scope>NUCLEOTIDE SEQUENCE</scope>
    <source>
        <strain evidence="4">G02</strain>
    </source>
</reference>
<dbReference type="AlphaFoldDB" id="A0AAW2R0X3"/>
<dbReference type="InterPro" id="IPR025486">
    <property type="entry name" value="DUF4378"/>
</dbReference>
<gene>
    <name evidence="4" type="ORF">Sradi_3282400</name>
</gene>
<dbReference type="EMBL" id="JACGWJ010000014">
    <property type="protein sequence ID" value="KAL0373667.1"/>
    <property type="molecule type" value="Genomic_DNA"/>
</dbReference>
<accession>A0AAW2R0X3</accession>